<evidence type="ECO:0000259" key="1">
    <source>
        <dbReference type="Pfam" id="PF00975"/>
    </source>
</evidence>
<dbReference type="Gene3D" id="3.40.50.1820">
    <property type="entry name" value="alpha/beta hydrolase"/>
    <property type="match status" value="1"/>
</dbReference>
<dbReference type="OrthoDB" id="9765680at2"/>
<gene>
    <name evidence="2" type="ORF">DFQ09_10282</name>
</gene>
<organism evidence="2 3">
    <name type="scientific">Winogradskyella pacifica</name>
    <dbReference type="NCBI Taxonomy" id="664642"/>
    <lineage>
        <taxon>Bacteria</taxon>
        <taxon>Pseudomonadati</taxon>
        <taxon>Bacteroidota</taxon>
        <taxon>Flavobacteriia</taxon>
        <taxon>Flavobacteriales</taxon>
        <taxon>Flavobacteriaceae</taxon>
        <taxon>Winogradskyella</taxon>
    </lineage>
</organism>
<feature type="domain" description="Thioesterase" evidence="1">
    <location>
        <begin position="38"/>
        <end position="151"/>
    </location>
</feature>
<sequence>MKISEGNSSLKASDLSNSENNVTSYSLVPIRENGHKEPLFIVHGADYDILKFNSLANVLDDDQPVYALQAKGLKGDVKPHETVEAMASQYISEITHITKEGPYALAGFSFGGIIAFEMVKQLKASGKHIKGLFLFDSYVYPSYFYSHPKKKKIVSLLYAVGQLGFMGLNMFSSVSNFKRRVNLLKIKFSGLYLKLKHGSEKQYQLQFNRSATIDEMHTLAYKRYHIVPQNIKVELFRSTNKIYFAHDYKYLGWKKIALRGVQNHILPGNHSQMFLSPVVEEFGKTLQTLLNNED</sequence>
<dbReference type="SUPFAM" id="SSF53474">
    <property type="entry name" value="alpha/beta-Hydrolases"/>
    <property type="match status" value="1"/>
</dbReference>
<dbReference type="InterPro" id="IPR029058">
    <property type="entry name" value="AB_hydrolase_fold"/>
</dbReference>
<protein>
    <submittedName>
        <fullName evidence="2">Thioesterase domain-containing protein</fullName>
    </submittedName>
</protein>
<dbReference type="InterPro" id="IPR001031">
    <property type="entry name" value="Thioesterase"/>
</dbReference>
<evidence type="ECO:0000313" key="3">
    <source>
        <dbReference type="Proteomes" id="UP000256919"/>
    </source>
</evidence>
<name>A0A3D9N5L7_9FLAO</name>
<dbReference type="EMBL" id="QREI01000002">
    <property type="protein sequence ID" value="REE25493.1"/>
    <property type="molecule type" value="Genomic_DNA"/>
</dbReference>
<dbReference type="Proteomes" id="UP000256919">
    <property type="component" value="Unassembled WGS sequence"/>
</dbReference>
<evidence type="ECO:0000313" key="2">
    <source>
        <dbReference type="EMBL" id="REE25493.1"/>
    </source>
</evidence>
<keyword evidence="3" id="KW-1185">Reference proteome</keyword>
<comment type="caution">
    <text evidence="2">The sequence shown here is derived from an EMBL/GenBank/DDBJ whole genome shotgun (WGS) entry which is preliminary data.</text>
</comment>
<accession>A0A3D9N5L7</accession>
<dbReference type="RefSeq" id="WP_115808494.1">
    <property type="nucleotide sequence ID" value="NZ_QREI01000002.1"/>
</dbReference>
<dbReference type="Pfam" id="PF00975">
    <property type="entry name" value="Thioesterase"/>
    <property type="match status" value="1"/>
</dbReference>
<proteinExistence type="predicted"/>
<dbReference type="AlphaFoldDB" id="A0A3D9N5L7"/>
<reference evidence="2 3" key="1">
    <citation type="submission" date="2018-07" db="EMBL/GenBank/DDBJ databases">
        <title>Genomic Encyclopedia of Type Strains, Phase III (KMG-III): the genomes of soil and plant-associated and newly described type strains.</title>
        <authorList>
            <person name="Whitman W."/>
        </authorList>
    </citation>
    <scope>NUCLEOTIDE SEQUENCE [LARGE SCALE GENOMIC DNA]</scope>
    <source>
        <strain evidence="2 3">CECT 7948</strain>
    </source>
</reference>